<evidence type="ECO:0000256" key="1">
    <source>
        <dbReference type="SAM" id="MobiDB-lite"/>
    </source>
</evidence>
<evidence type="ECO:0000313" key="2">
    <source>
        <dbReference type="EMBL" id="QHT25881.1"/>
    </source>
</evidence>
<reference evidence="2" key="1">
    <citation type="journal article" date="2020" name="Nature">
        <title>Giant virus diversity and host interactions through global metagenomics.</title>
        <authorList>
            <person name="Schulz F."/>
            <person name="Roux S."/>
            <person name="Paez-Espino D."/>
            <person name="Jungbluth S."/>
            <person name="Walsh D.A."/>
            <person name="Denef V.J."/>
            <person name="McMahon K.D."/>
            <person name="Konstantinidis K.T."/>
            <person name="Eloe-Fadrosh E.A."/>
            <person name="Kyrpides N.C."/>
            <person name="Woyke T."/>
        </authorList>
    </citation>
    <scope>NUCLEOTIDE SEQUENCE</scope>
    <source>
        <strain evidence="2">GVMAG-M-3300023179-27</strain>
    </source>
</reference>
<dbReference type="AlphaFoldDB" id="A0A6C0EB89"/>
<name>A0A6C0EB89_9ZZZZ</name>
<proteinExistence type="predicted"/>
<feature type="region of interest" description="Disordered" evidence="1">
    <location>
        <begin position="145"/>
        <end position="166"/>
    </location>
</feature>
<accession>A0A6C0EB89</accession>
<organism evidence="2">
    <name type="scientific">viral metagenome</name>
    <dbReference type="NCBI Taxonomy" id="1070528"/>
    <lineage>
        <taxon>unclassified sequences</taxon>
        <taxon>metagenomes</taxon>
        <taxon>organismal metagenomes</taxon>
    </lineage>
</organism>
<protein>
    <submittedName>
        <fullName evidence="2">Uncharacterized protein</fullName>
    </submittedName>
</protein>
<sequence>MDSIYDIIRQNKLNRFSSELQHTTDAKRKEIIKAIINKNQVKKTVAEQYNEKLKVAEQSQLKKEFFRLKSFQKEEVIKKYLEEKMKDNVDEGVKTLMKLLEDKKVKPKDVDYDMENAKILSIKGIDIDDDEVKIIKKAKAVKKTKAVKKSQRNKSDSESNSDSSSE</sequence>
<dbReference type="EMBL" id="MN739776">
    <property type="protein sequence ID" value="QHT25881.1"/>
    <property type="molecule type" value="Genomic_DNA"/>
</dbReference>